<reference evidence="1 2" key="1">
    <citation type="journal article" date="2012" name="J. Virol.">
        <title>Complete Genome Sequences of 138 Mycobacteriophages.</title>
        <authorList>
            <consortium name="the Science Education Alliance Phage Hunters Advancing Genomics and Evolutionary Science Program"/>
            <consortium name="the KwaZulu-Natal Research Institute for Tuberculosis and HIV Mycobacterial Genetics Course Students"/>
            <consortium name="the Phage Hunters Integrating Research and Education Program"/>
            <person name="Hatfull G.F."/>
        </authorList>
    </citation>
    <scope>NUCLEOTIDE SEQUENCE [LARGE SCALE GENOMIC DNA]</scope>
    <source>
        <strain evidence="1">LittleE</strain>
    </source>
</reference>
<proteinExistence type="predicted"/>
<evidence type="ECO:0000313" key="1">
    <source>
        <dbReference type="EMBL" id="AEK09391.1"/>
    </source>
</evidence>
<accession>G1D3P1</accession>
<dbReference type="GeneID" id="40233663"/>
<organism evidence="1 2">
    <name type="scientific">Mycobacterium phage LittleE</name>
    <dbReference type="NCBI Taxonomy" id="2922212"/>
    <lineage>
        <taxon>Viruses</taxon>
        <taxon>Duplodnaviria</taxon>
        <taxon>Heunggongvirae</taxon>
        <taxon>Uroviricota</taxon>
        <taxon>Caudoviricetes</taxon>
        <taxon>Omegavirus</taxon>
        <taxon>Omegavirus littlee</taxon>
    </lineage>
</organism>
<keyword evidence="2" id="KW-1185">Reference proteome</keyword>
<evidence type="ECO:0000313" key="2">
    <source>
        <dbReference type="Proteomes" id="UP000008414"/>
    </source>
</evidence>
<name>G1D3P1_9CAUD</name>
<sequence>MAVKVDTRDGYPVTYDHGLATEVGDHGDLVVIASGNRVVGRVHAAVWTAVHYS</sequence>
<protein>
    <submittedName>
        <fullName evidence="1">Uncharacterized protein</fullName>
    </submittedName>
</protein>
<gene>
    <name evidence="1" type="primary">6</name>
    <name evidence="1" type="ORF">LITTLEE_6</name>
</gene>
<dbReference type="EMBL" id="JF937101">
    <property type="protein sequence ID" value="AEK09391.1"/>
    <property type="molecule type" value="Genomic_DNA"/>
</dbReference>
<dbReference type="OrthoDB" id="25355at10239"/>
<dbReference type="RefSeq" id="YP_009636917.1">
    <property type="nucleotide sequence ID" value="NC_042322.1"/>
</dbReference>
<dbReference type="Proteomes" id="UP000008414">
    <property type="component" value="Segment"/>
</dbReference>